<evidence type="ECO:0000313" key="3">
    <source>
        <dbReference type="Proteomes" id="UP001602089"/>
    </source>
</evidence>
<organism evidence="2 3">
    <name type="scientific">Nocardia elegans</name>
    <dbReference type="NCBI Taxonomy" id="300029"/>
    <lineage>
        <taxon>Bacteria</taxon>
        <taxon>Bacillati</taxon>
        <taxon>Actinomycetota</taxon>
        <taxon>Actinomycetes</taxon>
        <taxon>Mycobacteriales</taxon>
        <taxon>Nocardiaceae</taxon>
        <taxon>Nocardia</taxon>
    </lineage>
</organism>
<dbReference type="EMBL" id="JBIATK010000012">
    <property type="protein sequence ID" value="MFF4027008.1"/>
    <property type="molecule type" value="Genomic_DNA"/>
</dbReference>
<feature type="region of interest" description="Disordered" evidence="1">
    <location>
        <begin position="1"/>
        <end position="26"/>
    </location>
</feature>
<reference evidence="2 3" key="1">
    <citation type="submission" date="2024-10" db="EMBL/GenBank/DDBJ databases">
        <title>The Natural Products Discovery Center: Release of the First 8490 Sequenced Strains for Exploring Actinobacteria Biosynthetic Diversity.</title>
        <authorList>
            <person name="Kalkreuter E."/>
            <person name="Kautsar S.A."/>
            <person name="Yang D."/>
            <person name="Bader C.D."/>
            <person name="Teijaro C.N."/>
            <person name="Fluegel L."/>
            <person name="Davis C.M."/>
            <person name="Simpson J.R."/>
            <person name="Lauterbach L."/>
            <person name="Steele A.D."/>
            <person name="Gui C."/>
            <person name="Meng S."/>
            <person name="Li G."/>
            <person name="Viehrig K."/>
            <person name="Ye F."/>
            <person name="Su P."/>
            <person name="Kiefer A.F."/>
            <person name="Nichols A."/>
            <person name="Cepeda A.J."/>
            <person name="Yan W."/>
            <person name="Fan B."/>
            <person name="Jiang Y."/>
            <person name="Adhikari A."/>
            <person name="Zheng C.-J."/>
            <person name="Schuster L."/>
            <person name="Cowan T.M."/>
            <person name="Smanski M.J."/>
            <person name="Chevrette M.G."/>
            <person name="De Carvalho L.P.S."/>
            <person name="Shen B."/>
        </authorList>
    </citation>
    <scope>NUCLEOTIDE SEQUENCE [LARGE SCALE GENOMIC DNA]</scope>
    <source>
        <strain evidence="2 3">NPDC001867</strain>
    </source>
</reference>
<evidence type="ECO:0008006" key="4">
    <source>
        <dbReference type="Google" id="ProtNLM"/>
    </source>
</evidence>
<protein>
    <recommendedName>
        <fullName evidence="4">Tail assembly chaperone</fullName>
    </recommendedName>
</protein>
<feature type="compositionally biased region" description="Polar residues" evidence="1">
    <location>
        <begin position="1"/>
        <end position="12"/>
    </location>
</feature>
<name>A0ABW6TQQ4_9NOCA</name>
<gene>
    <name evidence="2" type="ORF">ACFYY5_29585</name>
</gene>
<dbReference type="RefSeq" id="WP_387132157.1">
    <property type="nucleotide sequence ID" value="NZ_JBIATK010000012.1"/>
</dbReference>
<dbReference type="Proteomes" id="UP001602089">
    <property type="component" value="Unassembled WGS sequence"/>
</dbReference>
<accession>A0ABW6TQQ4</accession>
<keyword evidence="3" id="KW-1185">Reference proteome</keyword>
<proteinExistence type="predicted"/>
<evidence type="ECO:0000313" key="2">
    <source>
        <dbReference type="EMBL" id="MFF4027008.1"/>
    </source>
</evidence>
<evidence type="ECO:0000256" key="1">
    <source>
        <dbReference type="SAM" id="MobiDB-lite"/>
    </source>
</evidence>
<comment type="caution">
    <text evidence="2">The sequence shown here is derived from an EMBL/GenBank/DDBJ whole genome shotgun (WGS) entry which is preliminary data.</text>
</comment>
<sequence length="128" mass="14033">MATANTRKTSQPAAKKSRYAQLRDQARARHKAIEPYMFDGTEPPTPITAPDTIERTTALAELVDSEGRFDSRRIKALFAVVCGDDAFYAVWSVIKDEPAELLLDLINDINEHFNGVPGDEGDDLPGGA</sequence>